<keyword evidence="11" id="KW-1185">Reference proteome</keyword>
<keyword evidence="2 7" id="KW-0812">Transmembrane</keyword>
<dbReference type="InterPro" id="IPR017871">
    <property type="entry name" value="ABC_transporter-like_CS"/>
</dbReference>
<dbReference type="Proteomes" id="UP001332931">
    <property type="component" value="Unassembled WGS sequence"/>
</dbReference>
<dbReference type="Gene3D" id="3.40.50.300">
    <property type="entry name" value="P-loop containing nucleotide triphosphate hydrolases"/>
    <property type="match status" value="1"/>
</dbReference>
<organism evidence="10 11">
    <name type="scientific">Olsenella absiana</name>
    <dbReference type="NCBI Taxonomy" id="3115222"/>
    <lineage>
        <taxon>Bacteria</taxon>
        <taxon>Bacillati</taxon>
        <taxon>Actinomycetota</taxon>
        <taxon>Coriobacteriia</taxon>
        <taxon>Coriobacteriales</taxon>
        <taxon>Atopobiaceae</taxon>
        <taxon>Olsenella</taxon>
    </lineage>
</organism>
<evidence type="ECO:0000259" key="8">
    <source>
        <dbReference type="PROSITE" id="PS50893"/>
    </source>
</evidence>
<comment type="caution">
    <text evidence="10">The sequence shown here is derived from an EMBL/GenBank/DDBJ whole genome shotgun (WGS) entry which is preliminary data.</text>
</comment>
<evidence type="ECO:0000259" key="9">
    <source>
        <dbReference type="PROSITE" id="PS50929"/>
    </source>
</evidence>
<feature type="transmembrane region" description="Helical" evidence="7">
    <location>
        <begin position="34"/>
        <end position="51"/>
    </location>
</feature>
<evidence type="ECO:0000256" key="3">
    <source>
        <dbReference type="ARBA" id="ARBA00022741"/>
    </source>
</evidence>
<sequence length="641" mass="67863">MSDSILDSVAGEKGDRTEGGRLLRRLLRPYRGRIVLALALLVCDVVGMLYIPTELSALINSAISADGGGALVTHGARMLVAAFVGSGGCVVSYWVVSNLAADVARDLRVELYRHSLELSASEFGRFGAASMITRTLSDVNVVQQTLVMTFTMAAPVPVVCVVAILLAFSVDAVVGRMLLVMTAVMLGVSVVAVVRSAPTFVKLQGFVDRMNVRLRESVTGTRVVRAFGREDFERGQLDETFQSYADSAIRVNLVFATADSATFFIMNVVEALVMWLGADRVGAHAIQIGSISALIEYSMTILFFMMMAQFAVVQLPRAAACLARAAAVLTLEPSIADPATPAAPAAPAAPVPATPAAPAAPVAPMPAAPAAPAATATPAAPVPAAPAAPADAPEEVARLDRVCLRFEDADEDTLRDVSLSLRRGETCAIIGNTGSGKSTVAKMLLRFHDVTSGSVSLLGTDVREMTRAELRSHIAYVPQRAWLFSGTIAENLRHGSSDATDEELWHALDVAQAGFVRDLPDGLAAHVAQGGSNFSGGQRQRLAIARALVRRADLYVFDDSFSALDFRTDAALRHAISRELAGSAILLVAQRVSTIRDAACIVVLDEGRVVGTGTHDELVRTCEAYRQIVESQERGGGASHE</sequence>
<feature type="transmembrane region" description="Helical" evidence="7">
    <location>
        <begin position="284"/>
        <end position="307"/>
    </location>
</feature>
<reference evidence="10 11" key="1">
    <citation type="submission" date="2024-01" db="EMBL/GenBank/DDBJ databases">
        <title>Description of Olsenella sp. nov., isolated from pig feces.</title>
        <authorList>
            <person name="Chang Y.-H."/>
        </authorList>
    </citation>
    <scope>NUCLEOTIDE SEQUENCE [LARGE SCALE GENOMIC DNA]</scope>
    <source>
        <strain evidence="10 11">YH-ols2223</strain>
    </source>
</reference>
<dbReference type="RefSeq" id="WP_330958195.1">
    <property type="nucleotide sequence ID" value="NZ_JAZGJQ010000004.1"/>
</dbReference>
<dbReference type="InterPro" id="IPR011527">
    <property type="entry name" value="ABC1_TM_dom"/>
</dbReference>
<dbReference type="SUPFAM" id="SSF52540">
    <property type="entry name" value="P-loop containing nucleoside triphosphate hydrolases"/>
    <property type="match status" value="1"/>
</dbReference>
<evidence type="ECO:0000256" key="5">
    <source>
        <dbReference type="ARBA" id="ARBA00022989"/>
    </source>
</evidence>
<evidence type="ECO:0000313" key="11">
    <source>
        <dbReference type="Proteomes" id="UP001332931"/>
    </source>
</evidence>
<accession>A0ABU7R9Z2</accession>
<dbReference type="InterPro" id="IPR027417">
    <property type="entry name" value="P-loop_NTPase"/>
</dbReference>
<keyword evidence="3" id="KW-0547">Nucleotide-binding</keyword>
<dbReference type="InterPro" id="IPR039421">
    <property type="entry name" value="Type_1_exporter"/>
</dbReference>
<dbReference type="PROSITE" id="PS00211">
    <property type="entry name" value="ABC_TRANSPORTER_1"/>
    <property type="match status" value="1"/>
</dbReference>
<dbReference type="InterPro" id="IPR003593">
    <property type="entry name" value="AAA+_ATPase"/>
</dbReference>
<keyword evidence="6 7" id="KW-0472">Membrane</keyword>
<dbReference type="Gene3D" id="1.20.1560.10">
    <property type="entry name" value="ABC transporter type 1, transmembrane domain"/>
    <property type="match status" value="1"/>
</dbReference>
<feature type="domain" description="ABC transmembrane type-1" evidence="9">
    <location>
        <begin position="35"/>
        <end position="317"/>
    </location>
</feature>
<dbReference type="Pfam" id="PF00664">
    <property type="entry name" value="ABC_membrane"/>
    <property type="match status" value="1"/>
</dbReference>
<keyword evidence="4 10" id="KW-0067">ATP-binding</keyword>
<dbReference type="Pfam" id="PF00005">
    <property type="entry name" value="ABC_tran"/>
    <property type="match status" value="1"/>
</dbReference>
<evidence type="ECO:0000256" key="7">
    <source>
        <dbReference type="SAM" id="Phobius"/>
    </source>
</evidence>
<name>A0ABU7R9Z2_9ACTN</name>
<evidence type="ECO:0000256" key="6">
    <source>
        <dbReference type="ARBA" id="ARBA00023136"/>
    </source>
</evidence>
<dbReference type="PANTHER" id="PTHR43394:SF1">
    <property type="entry name" value="ATP-BINDING CASSETTE SUB-FAMILY B MEMBER 10, MITOCHONDRIAL"/>
    <property type="match status" value="1"/>
</dbReference>
<protein>
    <submittedName>
        <fullName evidence="10">ABC transporter ATP-binding protein</fullName>
    </submittedName>
</protein>
<dbReference type="PROSITE" id="PS50893">
    <property type="entry name" value="ABC_TRANSPORTER_2"/>
    <property type="match status" value="1"/>
</dbReference>
<dbReference type="PANTHER" id="PTHR43394">
    <property type="entry name" value="ATP-DEPENDENT PERMEASE MDL1, MITOCHONDRIAL"/>
    <property type="match status" value="1"/>
</dbReference>
<dbReference type="InterPro" id="IPR003439">
    <property type="entry name" value="ABC_transporter-like_ATP-bd"/>
</dbReference>
<dbReference type="SMART" id="SM00382">
    <property type="entry name" value="AAA"/>
    <property type="match status" value="1"/>
</dbReference>
<gene>
    <name evidence="10" type="ORF">VXJ25_05410</name>
</gene>
<evidence type="ECO:0000313" key="10">
    <source>
        <dbReference type="EMBL" id="MEE6147429.1"/>
    </source>
</evidence>
<dbReference type="SUPFAM" id="SSF90123">
    <property type="entry name" value="ABC transporter transmembrane region"/>
    <property type="match status" value="1"/>
</dbReference>
<evidence type="ECO:0000256" key="1">
    <source>
        <dbReference type="ARBA" id="ARBA00004651"/>
    </source>
</evidence>
<dbReference type="CDD" id="cd18548">
    <property type="entry name" value="ABC_6TM_Tm287_like"/>
    <property type="match status" value="1"/>
</dbReference>
<feature type="transmembrane region" description="Helical" evidence="7">
    <location>
        <begin position="146"/>
        <end position="168"/>
    </location>
</feature>
<comment type="subcellular location">
    <subcellularLocation>
        <location evidence="1">Cell membrane</location>
        <topology evidence="1">Multi-pass membrane protein</topology>
    </subcellularLocation>
</comment>
<evidence type="ECO:0000256" key="2">
    <source>
        <dbReference type="ARBA" id="ARBA00022692"/>
    </source>
</evidence>
<dbReference type="PROSITE" id="PS50929">
    <property type="entry name" value="ABC_TM1F"/>
    <property type="match status" value="1"/>
</dbReference>
<feature type="transmembrane region" description="Helical" evidence="7">
    <location>
        <begin position="174"/>
        <end position="194"/>
    </location>
</feature>
<dbReference type="EMBL" id="JAZGJQ010000004">
    <property type="protein sequence ID" value="MEE6147429.1"/>
    <property type="molecule type" value="Genomic_DNA"/>
</dbReference>
<keyword evidence="5 7" id="KW-1133">Transmembrane helix</keyword>
<feature type="transmembrane region" description="Helical" evidence="7">
    <location>
        <begin position="253"/>
        <end position="278"/>
    </location>
</feature>
<dbReference type="InterPro" id="IPR036640">
    <property type="entry name" value="ABC1_TM_sf"/>
</dbReference>
<proteinExistence type="predicted"/>
<feature type="domain" description="ABC transporter" evidence="8">
    <location>
        <begin position="397"/>
        <end position="631"/>
    </location>
</feature>
<evidence type="ECO:0000256" key="4">
    <source>
        <dbReference type="ARBA" id="ARBA00022840"/>
    </source>
</evidence>
<dbReference type="GO" id="GO:0005524">
    <property type="term" value="F:ATP binding"/>
    <property type="evidence" value="ECO:0007669"/>
    <property type="project" value="UniProtKB-KW"/>
</dbReference>
<feature type="transmembrane region" description="Helical" evidence="7">
    <location>
        <begin position="71"/>
        <end position="96"/>
    </location>
</feature>